<dbReference type="AlphaFoldDB" id="A0A7E4VQL7"/>
<name>A0A7E4VQL7_PANRE</name>
<feature type="coiled-coil region" evidence="1">
    <location>
        <begin position="30"/>
        <end position="64"/>
    </location>
</feature>
<evidence type="ECO:0000313" key="4">
    <source>
        <dbReference type="WBParaSite" id="Pan_g23991.t1"/>
    </source>
</evidence>
<dbReference type="WBParaSite" id="Pan_g23991.t1">
    <property type="protein sequence ID" value="Pan_g23991.t1"/>
    <property type="gene ID" value="Pan_g23991"/>
</dbReference>
<keyword evidence="3" id="KW-1185">Reference proteome</keyword>
<evidence type="ECO:0000256" key="2">
    <source>
        <dbReference type="SAM" id="MobiDB-lite"/>
    </source>
</evidence>
<dbReference type="Proteomes" id="UP000492821">
    <property type="component" value="Unassembled WGS sequence"/>
</dbReference>
<reference evidence="3" key="1">
    <citation type="journal article" date="2013" name="Genetics">
        <title>The draft genome and transcriptome of Panagrellus redivivus are shaped by the harsh demands of a free-living lifestyle.</title>
        <authorList>
            <person name="Srinivasan J."/>
            <person name="Dillman A.R."/>
            <person name="Macchietto M.G."/>
            <person name="Heikkinen L."/>
            <person name="Lakso M."/>
            <person name="Fracchia K.M."/>
            <person name="Antoshechkin I."/>
            <person name="Mortazavi A."/>
            <person name="Wong G."/>
            <person name="Sternberg P.W."/>
        </authorList>
    </citation>
    <scope>NUCLEOTIDE SEQUENCE [LARGE SCALE GENOMIC DNA]</scope>
    <source>
        <strain evidence="3">MT8872</strain>
    </source>
</reference>
<proteinExistence type="predicted"/>
<evidence type="ECO:0000313" key="3">
    <source>
        <dbReference type="Proteomes" id="UP000492821"/>
    </source>
</evidence>
<protein>
    <submittedName>
        <fullName evidence="4">DNA-directed DNA polymerase</fullName>
    </submittedName>
</protein>
<accession>A0A7E4VQL7</accession>
<reference evidence="4" key="2">
    <citation type="submission" date="2020-10" db="UniProtKB">
        <authorList>
            <consortium name="WormBaseParasite"/>
        </authorList>
    </citation>
    <scope>IDENTIFICATION</scope>
</reference>
<keyword evidence="1" id="KW-0175">Coiled coil</keyword>
<organism evidence="3 4">
    <name type="scientific">Panagrellus redivivus</name>
    <name type="common">Microworm</name>
    <dbReference type="NCBI Taxonomy" id="6233"/>
    <lineage>
        <taxon>Eukaryota</taxon>
        <taxon>Metazoa</taxon>
        <taxon>Ecdysozoa</taxon>
        <taxon>Nematoda</taxon>
        <taxon>Chromadorea</taxon>
        <taxon>Rhabditida</taxon>
        <taxon>Tylenchina</taxon>
        <taxon>Panagrolaimomorpha</taxon>
        <taxon>Panagrolaimoidea</taxon>
        <taxon>Panagrolaimidae</taxon>
        <taxon>Panagrellus</taxon>
    </lineage>
</organism>
<feature type="region of interest" description="Disordered" evidence="2">
    <location>
        <begin position="115"/>
        <end position="140"/>
    </location>
</feature>
<evidence type="ECO:0000256" key="1">
    <source>
        <dbReference type="SAM" id="Coils"/>
    </source>
</evidence>
<sequence>MDTKGARARALSRMTDVNIAAHEYELRLRVKLLEAQLTNAKEKSDALDNEVQKLRAELARNMRETGIDETVDGLCHRISEHKEAQTANSIAIQDIQQNIVKAQAQIEALTQVPNPNASVNQLGHGRKRRNASPMAPPFKKGKNIQILDDDAVIQKLPLTSFDAIQFENGPLSRFFRCSSATIESNTSRGTKTLELLAQLVNFKDATDHDALLRIIISEVLKRLPYDKEDKIGFQVWGGDMEQPFFFPARTADQNNLDTFVNEFEKLSQSATLVNILNTDLRFKATAYKSKQYYGSAGTDNLCLFEAVSKCLTQANPTFEVPSTEKLLKLSQLPQKDAYGIDDVKILQGLLLTTFDTRLVLLDMDGNQLFRGERAKRDIFIQFDETKKHYMACLEVKKLFPKARGYCADCDVPIRTHPHRKYCVATCRRCNRYGPAFPCTQAPDYTPRRCADCNVFFLSDDCFDAHKSDRNEKGRLVIPVCNKRTTCKQCNHVIDVRSDKKHACWKVERECYLCKQQHPDGEVFCYIQPLPQKRYKRTIYCFFDCEATQNEGKHVCNVLVAEFSCDVCMKLETDPSSTEKGDTCFCTGKHKGKYVFTSFDGGNPVREFIRILTHKHRGAEAYEIIAISHNGGKYDDHIILEELQQMNIAPRIVSTGFKIFR</sequence>